<evidence type="ECO:0000313" key="7">
    <source>
        <dbReference type="Proteomes" id="UP001233271"/>
    </source>
</evidence>
<comment type="subcellular location">
    <subcellularLocation>
        <location evidence="1">Membrane</location>
        <topology evidence="1">Multi-pass membrane protein</topology>
    </subcellularLocation>
</comment>
<dbReference type="Proteomes" id="UP001233271">
    <property type="component" value="Chromosome 2"/>
</dbReference>
<evidence type="ECO:0000256" key="3">
    <source>
        <dbReference type="ARBA" id="ARBA00022989"/>
    </source>
</evidence>
<dbReference type="RefSeq" id="XP_060454869.1">
    <property type="nucleotide sequence ID" value="XM_060598036.1"/>
</dbReference>
<reference evidence="6" key="1">
    <citation type="journal article" date="2023" name="BMC Genomics">
        <title>Chromosome-level genome assemblies of Cutaneotrichosporon spp. (Trichosporonales, Basidiomycota) reveal imbalanced evolution between nucleotide sequences and chromosome synteny.</title>
        <authorList>
            <person name="Kobayashi Y."/>
            <person name="Kayamori A."/>
            <person name="Aoki K."/>
            <person name="Shiwa Y."/>
            <person name="Matsutani M."/>
            <person name="Fujita N."/>
            <person name="Sugita T."/>
            <person name="Iwasaki W."/>
            <person name="Tanaka N."/>
            <person name="Takashima M."/>
        </authorList>
    </citation>
    <scope>NUCLEOTIDE SEQUENCE</scope>
    <source>
        <strain evidence="6">HIS019</strain>
    </source>
</reference>
<dbReference type="InterPro" id="IPR004776">
    <property type="entry name" value="Mem_transp_PIN-like"/>
</dbReference>
<dbReference type="PANTHER" id="PTHR31274">
    <property type="entry name" value="PROTEIN ECM3"/>
    <property type="match status" value="1"/>
</dbReference>
<evidence type="ECO:0008006" key="8">
    <source>
        <dbReference type="Google" id="ProtNLM"/>
    </source>
</evidence>
<feature type="transmembrane region" description="Helical" evidence="5">
    <location>
        <begin position="42"/>
        <end position="60"/>
    </location>
</feature>
<name>A0AA48L2M7_9TREE</name>
<protein>
    <recommendedName>
        <fullName evidence="8">Auxin efflux carrier</fullName>
    </recommendedName>
</protein>
<dbReference type="PANTHER" id="PTHR31274:SF1">
    <property type="entry name" value="AGL149CP"/>
    <property type="match status" value="1"/>
</dbReference>
<dbReference type="InterPro" id="IPR040254">
    <property type="entry name" value="Ecm3-like"/>
</dbReference>
<proteinExistence type="predicted"/>
<accession>A0AA48L2M7</accession>
<organism evidence="6 7">
    <name type="scientific">Cutaneotrichosporon cavernicola</name>
    <dbReference type="NCBI Taxonomy" id="279322"/>
    <lineage>
        <taxon>Eukaryota</taxon>
        <taxon>Fungi</taxon>
        <taxon>Dikarya</taxon>
        <taxon>Basidiomycota</taxon>
        <taxon>Agaricomycotina</taxon>
        <taxon>Tremellomycetes</taxon>
        <taxon>Trichosporonales</taxon>
        <taxon>Trichosporonaceae</taxon>
        <taxon>Cutaneotrichosporon</taxon>
    </lineage>
</organism>
<keyword evidence="2 5" id="KW-0812">Transmembrane</keyword>
<keyword evidence="7" id="KW-1185">Reference proteome</keyword>
<dbReference type="GO" id="GO:0055085">
    <property type="term" value="P:transmembrane transport"/>
    <property type="evidence" value="ECO:0007669"/>
    <property type="project" value="InterPro"/>
</dbReference>
<evidence type="ECO:0000313" key="6">
    <source>
        <dbReference type="EMBL" id="BEI89603.1"/>
    </source>
</evidence>
<sequence length="94" mass="9838">MSLDAGEIIYKAFVPTLKMALCIAAGFVLTKTGSLLPDSIRGISLITLNLSLPCLVFSSMVKSFTPATVQAFGPLLMIGIMYQVMGGLLALVAA</sequence>
<evidence type="ECO:0000256" key="4">
    <source>
        <dbReference type="ARBA" id="ARBA00023136"/>
    </source>
</evidence>
<dbReference type="GO" id="GO:0016020">
    <property type="term" value="C:membrane"/>
    <property type="evidence" value="ECO:0007669"/>
    <property type="project" value="UniProtKB-SubCell"/>
</dbReference>
<dbReference type="KEGG" id="ccac:CcaHIS019_0209650"/>
<evidence type="ECO:0000256" key="5">
    <source>
        <dbReference type="SAM" id="Phobius"/>
    </source>
</evidence>
<feature type="transmembrane region" description="Helical" evidence="5">
    <location>
        <begin position="72"/>
        <end position="93"/>
    </location>
</feature>
<dbReference type="GeneID" id="85493474"/>
<evidence type="ECO:0000256" key="1">
    <source>
        <dbReference type="ARBA" id="ARBA00004141"/>
    </source>
</evidence>
<evidence type="ECO:0000256" key="2">
    <source>
        <dbReference type="ARBA" id="ARBA00022692"/>
    </source>
</evidence>
<keyword evidence="3 5" id="KW-1133">Transmembrane helix</keyword>
<dbReference type="EMBL" id="AP028213">
    <property type="protein sequence ID" value="BEI89603.1"/>
    <property type="molecule type" value="Genomic_DNA"/>
</dbReference>
<keyword evidence="4 5" id="KW-0472">Membrane</keyword>
<gene>
    <name evidence="6" type="ORF">CcaverHIS019_0209650</name>
</gene>
<dbReference type="Pfam" id="PF03547">
    <property type="entry name" value="Mem_trans"/>
    <property type="match status" value="1"/>
</dbReference>
<feature type="transmembrane region" description="Helical" evidence="5">
    <location>
        <begin position="12"/>
        <end position="30"/>
    </location>
</feature>
<dbReference type="AlphaFoldDB" id="A0AA48L2M7"/>